<dbReference type="Gene3D" id="3.30.160.100">
    <property type="entry name" value="Ribosome hibernation promotion factor-like"/>
    <property type="match status" value="1"/>
</dbReference>
<sequence>MEIVIQSLGFTASAALEAFVREKLQTLKNDRVISATVTLYKEAAEGDPAFNYCEIKLEMPGKDPFVKKHSAYFETSVSECVDVLFSDLQKLKEKSVDRRKGNRDQIQDAIIQAEEDADGDVELEDVVK</sequence>
<comment type="caution">
    <text evidence="1">The sequence shown here is derived from an EMBL/GenBank/DDBJ whole genome shotgun (WGS) entry which is preliminary data.</text>
</comment>
<dbReference type="OrthoDB" id="9808702at2"/>
<proteinExistence type="predicted"/>
<evidence type="ECO:0008006" key="3">
    <source>
        <dbReference type="Google" id="ProtNLM"/>
    </source>
</evidence>
<dbReference type="Pfam" id="PF02482">
    <property type="entry name" value="Ribosomal_S30AE"/>
    <property type="match status" value="1"/>
</dbReference>
<organism evidence="1 2">
    <name type="scientific">Chitinophaga parva</name>
    <dbReference type="NCBI Taxonomy" id="2169414"/>
    <lineage>
        <taxon>Bacteria</taxon>
        <taxon>Pseudomonadati</taxon>
        <taxon>Bacteroidota</taxon>
        <taxon>Chitinophagia</taxon>
        <taxon>Chitinophagales</taxon>
        <taxon>Chitinophagaceae</taxon>
        <taxon>Chitinophaga</taxon>
    </lineage>
</organism>
<dbReference type="RefSeq" id="WP_108686017.1">
    <property type="nucleotide sequence ID" value="NZ_QCYK01000001.1"/>
</dbReference>
<name>A0A2T7BP03_9BACT</name>
<evidence type="ECO:0000313" key="1">
    <source>
        <dbReference type="EMBL" id="PUZ29379.1"/>
    </source>
</evidence>
<reference evidence="1 2" key="1">
    <citation type="submission" date="2018-04" db="EMBL/GenBank/DDBJ databases">
        <title>Chitinophaga fuyangensis sp. nov., isolated from soil in a chemical factory.</title>
        <authorList>
            <person name="Chen K."/>
        </authorList>
    </citation>
    <scope>NUCLEOTIDE SEQUENCE [LARGE SCALE GENOMIC DNA]</scope>
    <source>
        <strain evidence="1 2">LY-1</strain>
    </source>
</reference>
<dbReference type="Proteomes" id="UP000244450">
    <property type="component" value="Unassembled WGS sequence"/>
</dbReference>
<protein>
    <recommendedName>
        <fullName evidence="3">Ribosome-associated translation inhibitor RaiA</fullName>
    </recommendedName>
</protein>
<dbReference type="AlphaFoldDB" id="A0A2T7BP03"/>
<keyword evidence="2" id="KW-1185">Reference proteome</keyword>
<dbReference type="InterPro" id="IPR036567">
    <property type="entry name" value="RHF-like"/>
</dbReference>
<dbReference type="InterPro" id="IPR003489">
    <property type="entry name" value="RHF/RaiA"/>
</dbReference>
<accession>A0A2T7BP03</accession>
<dbReference type="EMBL" id="QCYK01000001">
    <property type="protein sequence ID" value="PUZ29379.1"/>
    <property type="molecule type" value="Genomic_DNA"/>
</dbReference>
<evidence type="ECO:0000313" key="2">
    <source>
        <dbReference type="Proteomes" id="UP000244450"/>
    </source>
</evidence>
<gene>
    <name evidence="1" type="ORF">DCC81_07970</name>
</gene>
<dbReference type="SUPFAM" id="SSF69754">
    <property type="entry name" value="Ribosome binding protein Y (YfiA homologue)"/>
    <property type="match status" value="1"/>
</dbReference>